<dbReference type="GO" id="GO:0046872">
    <property type="term" value="F:metal ion binding"/>
    <property type="evidence" value="ECO:0007669"/>
    <property type="project" value="UniProtKB-KW"/>
</dbReference>
<evidence type="ECO:0000313" key="2">
    <source>
        <dbReference type="EMBL" id="SDM82358.1"/>
    </source>
</evidence>
<protein>
    <submittedName>
        <fullName evidence="2">TatD DNase family protein</fullName>
    </submittedName>
</protein>
<sequence>MMAETPYLDIHTHHAAVSPGVVSVYNARFGEPVSGNRPVSLGIHPWYLTETEYVHQLALLEQALQSGVVTALGECGLDRLSGPPLPFQLRVLHQQLDLAEAYRVPVILHCVRAFPELISLAKQRKNTVPLIVHGYNANEQTARQLLAHSFYLSLGTALLRPGSNAEKCLAFLPSDRFFLETDDKPVSIEDIYAAASRQLQQPLPELKEQLMNNFQRVSLGG</sequence>
<feature type="binding site" evidence="1">
    <location>
        <position position="109"/>
    </location>
    <ligand>
        <name>a divalent metal cation</name>
        <dbReference type="ChEBI" id="CHEBI:60240"/>
        <label>2</label>
    </ligand>
</feature>
<evidence type="ECO:0000313" key="3">
    <source>
        <dbReference type="Proteomes" id="UP000198901"/>
    </source>
</evidence>
<dbReference type="InterPro" id="IPR032466">
    <property type="entry name" value="Metal_Hydrolase"/>
</dbReference>
<dbReference type="EMBL" id="FNGS01000009">
    <property type="protein sequence ID" value="SDM82358.1"/>
    <property type="molecule type" value="Genomic_DNA"/>
</dbReference>
<organism evidence="2 3">
    <name type="scientific">Siphonobacter aquaeclarae</name>
    <dbReference type="NCBI Taxonomy" id="563176"/>
    <lineage>
        <taxon>Bacteria</taxon>
        <taxon>Pseudomonadati</taxon>
        <taxon>Bacteroidota</taxon>
        <taxon>Cytophagia</taxon>
        <taxon>Cytophagales</taxon>
        <taxon>Cytophagaceae</taxon>
        <taxon>Siphonobacter</taxon>
    </lineage>
</organism>
<dbReference type="OrthoDB" id="664222at2"/>
<proteinExistence type="predicted"/>
<reference evidence="2 3" key="1">
    <citation type="submission" date="2016-10" db="EMBL/GenBank/DDBJ databases">
        <authorList>
            <person name="de Groot N.N."/>
        </authorList>
    </citation>
    <scope>NUCLEOTIDE SEQUENCE [LARGE SCALE GENOMIC DNA]</scope>
    <source>
        <strain evidence="2 3">DSM 21668</strain>
    </source>
</reference>
<gene>
    <name evidence="2" type="ORF">SAMN04488090_4338</name>
</gene>
<keyword evidence="1" id="KW-0479">Metal-binding</keyword>
<name>A0A1G9WCV3_9BACT</name>
<dbReference type="Proteomes" id="UP000198901">
    <property type="component" value="Unassembled WGS sequence"/>
</dbReference>
<dbReference type="STRING" id="563176.SAMN04488090_4338"/>
<dbReference type="GO" id="GO:0016788">
    <property type="term" value="F:hydrolase activity, acting on ester bonds"/>
    <property type="evidence" value="ECO:0007669"/>
    <property type="project" value="InterPro"/>
</dbReference>
<accession>A0A1G9WCV3</accession>
<dbReference type="AlphaFoldDB" id="A0A1G9WCV3"/>
<dbReference type="InterPro" id="IPR001130">
    <property type="entry name" value="TatD-like"/>
</dbReference>
<feature type="binding site" evidence="1">
    <location>
        <position position="133"/>
    </location>
    <ligand>
        <name>a divalent metal cation</name>
        <dbReference type="ChEBI" id="CHEBI:60240"/>
        <label>2</label>
    </ligand>
</feature>
<feature type="binding site" evidence="1">
    <location>
        <position position="74"/>
    </location>
    <ligand>
        <name>a divalent metal cation</name>
        <dbReference type="ChEBI" id="CHEBI:60240"/>
        <label>1</label>
    </ligand>
</feature>
<dbReference type="Pfam" id="PF01026">
    <property type="entry name" value="TatD_DNase"/>
    <property type="match status" value="1"/>
</dbReference>
<dbReference type="Gene3D" id="3.20.20.140">
    <property type="entry name" value="Metal-dependent hydrolases"/>
    <property type="match status" value="1"/>
</dbReference>
<feature type="binding site" evidence="1">
    <location>
        <position position="182"/>
    </location>
    <ligand>
        <name>a divalent metal cation</name>
        <dbReference type="ChEBI" id="CHEBI:60240"/>
        <label>1</label>
    </ligand>
</feature>
<dbReference type="PANTHER" id="PTHR47176">
    <property type="entry name" value="OSJNBA0020J04.13 PROTEIN"/>
    <property type="match status" value="1"/>
</dbReference>
<dbReference type="RefSeq" id="WP_093207799.1">
    <property type="nucleotide sequence ID" value="NZ_FNGS01000009.1"/>
</dbReference>
<dbReference type="SUPFAM" id="SSF51556">
    <property type="entry name" value="Metallo-dependent hydrolases"/>
    <property type="match status" value="1"/>
</dbReference>
<evidence type="ECO:0000256" key="1">
    <source>
        <dbReference type="PIRSR" id="PIRSR005902-1"/>
    </source>
</evidence>
<keyword evidence="3" id="KW-1185">Reference proteome</keyword>
<dbReference type="PANTHER" id="PTHR47176:SF1">
    <property type="entry name" value="OS04G0577500 PROTEIN"/>
    <property type="match status" value="1"/>
</dbReference>